<keyword evidence="5" id="KW-1185">Reference proteome</keyword>
<name>G9YGH6_9FIRM</name>
<proteinExistence type="inferred from homology"/>
<dbReference type="NCBIfam" id="TIGR00040">
    <property type="entry name" value="yfcE"/>
    <property type="match status" value="1"/>
</dbReference>
<comment type="similarity">
    <text evidence="1 2">Belongs to the metallophosphoesterase superfamily. YfcE family.</text>
</comment>
<evidence type="ECO:0000256" key="2">
    <source>
        <dbReference type="RuleBase" id="RU362039"/>
    </source>
</evidence>
<dbReference type="eggNOG" id="COG0622">
    <property type="taxonomic scope" value="Bacteria"/>
</dbReference>
<comment type="cofactor">
    <cofactor evidence="2">
        <name>a divalent metal cation</name>
        <dbReference type="ChEBI" id="CHEBI:60240"/>
    </cofactor>
</comment>
<feature type="domain" description="Calcineurin-like phosphoesterase" evidence="3">
    <location>
        <begin position="4"/>
        <end position="152"/>
    </location>
</feature>
<dbReference type="InterPro" id="IPR000979">
    <property type="entry name" value="Phosphodiesterase_MJ0936/Vps29"/>
</dbReference>
<comment type="caution">
    <text evidence="4">The sequence shown here is derived from an EMBL/GenBank/DDBJ whole genome shotgun (WGS) entry which is preliminary data.</text>
</comment>
<organism evidence="4 5">
    <name type="scientific">Anaeroglobus geminatus F0357</name>
    <dbReference type="NCBI Taxonomy" id="861450"/>
    <lineage>
        <taxon>Bacteria</taxon>
        <taxon>Bacillati</taxon>
        <taxon>Bacillota</taxon>
        <taxon>Negativicutes</taxon>
        <taxon>Veillonellales</taxon>
        <taxon>Veillonellaceae</taxon>
        <taxon>Anaeroglobus</taxon>
    </lineage>
</organism>
<dbReference type="AlphaFoldDB" id="G9YGH6"/>
<dbReference type="PANTHER" id="PTHR11124">
    <property type="entry name" value="VACUOLAR SORTING PROTEIN VPS29"/>
    <property type="match status" value="1"/>
</dbReference>
<dbReference type="RefSeq" id="WP_006789730.1">
    <property type="nucleotide sequence ID" value="NZ_JH417574.1"/>
</dbReference>
<keyword evidence="2" id="KW-0479">Metal-binding</keyword>
<accession>G9YGH6</accession>
<evidence type="ECO:0000313" key="5">
    <source>
        <dbReference type="Proteomes" id="UP000005481"/>
    </source>
</evidence>
<dbReference type="OrthoDB" id="9800565at2"/>
<dbReference type="InterPro" id="IPR029052">
    <property type="entry name" value="Metallo-depent_PP-like"/>
</dbReference>
<evidence type="ECO:0000313" key="4">
    <source>
        <dbReference type="EMBL" id="EHM42198.1"/>
    </source>
</evidence>
<reference evidence="4 5" key="1">
    <citation type="submission" date="2011-08" db="EMBL/GenBank/DDBJ databases">
        <authorList>
            <person name="Weinstock G."/>
            <person name="Sodergren E."/>
            <person name="Clifton S."/>
            <person name="Fulton L."/>
            <person name="Fulton B."/>
            <person name="Courtney L."/>
            <person name="Fronick C."/>
            <person name="Harrison M."/>
            <person name="Strong C."/>
            <person name="Farmer C."/>
            <person name="Delahaunty K."/>
            <person name="Markovic C."/>
            <person name="Hall O."/>
            <person name="Minx P."/>
            <person name="Tomlinson C."/>
            <person name="Mitreva M."/>
            <person name="Hou S."/>
            <person name="Chen J."/>
            <person name="Wollam A."/>
            <person name="Pepin K.H."/>
            <person name="Johnson M."/>
            <person name="Bhonagiri V."/>
            <person name="Zhang X."/>
            <person name="Suruliraj S."/>
            <person name="Warren W."/>
            <person name="Chinwalla A."/>
            <person name="Mardis E.R."/>
            <person name="Wilson R.K."/>
        </authorList>
    </citation>
    <scope>NUCLEOTIDE SEQUENCE [LARGE SCALE GENOMIC DNA]</scope>
    <source>
        <strain evidence="4 5">F0357</strain>
    </source>
</reference>
<dbReference type="GO" id="GO:0046872">
    <property type="term" value="F:metal ion binding"/>
    <property type="evidence" value="ECO:0007669"/>
    <property type="project" value="UniProtKB-KW"/>
</dbReference>
<dbReference type="SUPFAM" id="SSF56300">
    <property type="entry name" value="Metallo-dependent phosphatases"/>
    <property type="match status" value="1"/>
</dbReference>
<protein>
    <recommendedName>
        <fullName evidence="2">Phosphoesterase</fullName>
        <ecNumber evidence="2">3.1.4.-</ecNumber>
    </recommendedName>
</protein>
<dbReference type="Pfam" id="PF12850">
    <property type="entry name" value="Metallophos_2"/>
    <property type="match status" value="1"/>
</dbReference>
<gene>
    <name evidence="4" type="ORF">HMPREF0080_00740</name>
</gene>
<dbReference type="Gene3D" id="3.60.21.10">
    <property type="match status" value="1"/>
</dbReference>
<dbReference type="GO" id="GO:0016787">
    <property type="term" value="F:hydrolase activity"/>
    <property type="evidence" value="ECO:0007669"/>
    <property type="project" value="UniProtKB-UniRule"/>
</dbReference>
<dbReference type="InterPro" id="IPR024654">
    <property type="entry name" value="Calcineurin-like_PHP_lpxH"/>
</dbReference>
<sequence>MKSLKIGIVSDSHGRLAALETMAARNPAVDVWFHCGDYCEDAEALALCTTAPVYTVLGNNDYYRGAEAPEELWADVGGICVYMTHGHQWPAPRRPDKLAERALTKGAVLALFGHTHRRFEGRTGGCTVINPGSISLPRDGKRGTYGICTLRNGTIEAVRFYEME</sequence>
<dbReference type="STRING" id="861450.HMPREF0080_00740"/>
<evidence type="ECO:0000259" key="3">
    <source>
        <dbReference type="Pfam" id="PF12850"/>
    </source>
</evidence>
<dbReference type="EMBL" id="AGCJ01000023">
    <property type="protein sequence ID" value="EHM42198.1"/>
    <property type="molecule type" value="Genomic_DNA"/>
</dbReference>
<dbReference type="HOGENOM" id="CLU_063749_2_1_9"/>
<evidence type="ECO:0000256" key="1">
    <source>
        <dbReference type="ARBA" id="ARBA00008950"/>
    </source>
</evidence>
<dbReference type="EC" id="3.1.4.-" evidence="2"/>
<dbReference type="Proteomes" id="UP000005481">
    <property type="component" value="Unassembled WGS sequence"/>
</dbReference>